<feature type="non-terminal residue" evidence="1">
    <location>
        <position position="72"/>
    </location>
</feature>
<evidence type="ECO:0000313" key="1">
    <source>
        <dbReference type="EMBL" id="KAG9344732.1"/>
    </source>
</evidence>
<name>A0A8T2P547_9TELE</name>
<accession>A0A8T2P547</accession>
<gene>
    <name evidence="1" type="ORF">JZ751_010419</name>
</gene>
<dbReference type="EMBL" id="JAFBMS010000019">
    <property type="protein sequence ID" value="KAG9344732.1"/>
    <property type="molecule type" value="Genomic_DNA"/>
</dbReference>
<protein>
    <submittedName>
        <fullName evidence="1">Uncharacterized protein</fullName>
    </submittedName>
</protein>
<dbReference type="Proteomes" id="UP000824540">
    <property type="component" value="Unassembled WGS sequence"/>
</dbReference>
<dbReference type="AlphaFoldDB" id="A0A8T2P547"/>
<evidence type="ECO:0000313" key="2">
    <source>
        <dbReference type="Proteomes" id="UP000824540"/>
    </source>
</evidence>
<organism evidence="1 2">
    <name type="scientific">Albula glossodonta</name>
    <name type="common">roundjaw bonefish</name>
    <dbReference type="NCBI Taxonomy" id="121402"/>
    <lineage>
        <taxon>Eukaryota</taxon>
        <taxon>Metazoa</taxon>
        <taxon>Chordata</taxon>
        <taxon>Craniata</taxon>
        <taxon>Vertebrata</taxon>
        <taxon>Euteleostomi</taxon>
        <taxon>Actinopterygii</taxon>
        <taxon>Neopterygii</taxon>
        <taxon>Teleostei</taxon>
        <taxon>Albuliformes</taxon>
        <taxon>Albulidae</taxon>
        <taxon>Albula</taxon>
    </lineage>
</organism>
<keyword evidence="2" id="KW-1185">Reference proteome</keyword>
<reference evidence="1" key="1">
    <citation type="thesis" date="2021" institute="BYU ScholarsArchive" country="Provo, UT, USA">
        <title>Applications of and Algorithms for Genome Assembly and Genomic Analyses with an Emphasis on Marine Teleosts.</title>
        <authorList>
            <person name="Pickett B.D."/>
        </authorList>
    </citation>
    <scope>NUCLEOTIDE SEQUENCE</scope>
    <source>
        <strain evidence="1">HI-2016</strain>
    </source>
</reference>
<comment type="caution">
    <text evidence="1">The sequence shown here is derived from an EMBL/GenBank/DDBJ whole genome shotgun (WGS) entry which is preliminary data.</text>
</comment>
<proteinExistence type="predicted"/>
<sequence length="72" mass="7844">AATVNCANEPQFVIRPQCRVEETLPPTRAYCRGPELIPVVLSPPDLERVKMMWEGGCGLGDAISVFTGRGDK</sequence>